<dbReference type="Proteomes" id="UP000092668">
    <property type="component" value="Unassembled WGS sequence"/>
</dbReference>
<feature type="domain" description="Transposase IS110-like N-terminal" evidence="1">
    <location>
        <begin position="8"/>
        <end position="151"/>
    </location>
</feature>
<dbReference type="InterPro" id="IPR002525">
    <property type="entry name" value="Transp_IS110-like_N"/>
</dbReference>
<dbReference type="GO" id="GO:0003677">
    <property type="term" value="F:DNA binding"/>
    <property type="evidence" value="ECO:0007669"/>
    <property type="project" value="InterPro"/>
</dbReference>
<dbReference type="InterPro" id="IPR047650">
    <property type="entry name" value="Transpos_IS110"/>
</dbReference>
<comment type="caution">
    <text evidence="3">The sequence shown here is derived from an EMBL/GenBank/DDBJ whole genome shotgun (WGS) entry which is preliminary data.</text>
</comment>
<name>A0A1B8SIQ1_9MYCO</name>
<dbReference type="EMBL" id="LFOE01000006">
    <property type="protein sequence ID" value="OBY32574.1"/>
    <property type="molecule type" value="Genomic_DNA"/>
</dbReference>
<dbReference type="PANTHER" id="PTHR33055:SF13">
    <property type="entry name" value="TRANSPOSASE"/>
    <property type="match status" value="1"/>
</dbReference>
<dbReference type="PANTHER" id="PTHR33055">
    <property type="entry name" value="TRANSPOSASE FOR INSERTION SEQUENCE ELEMENT IS1111A"/>
    <property type="match status" value="1"/>
</dbReference>
<dbReference type="RefSeq" id="WP_029249424.1">
    <property type="nucleotide sequence ID" value="NZ_LFOE01000006.1"/>
</dbReference>
<proteinExistence type="predicted"/>
<dbReference type="PATRIC" id="fig|354243.3.peg.1365"/>
<feature type="domain" description="Transposase IS116/IS110/IS902 C-terminal" evidence="2">
    <location>
        <begin position="225"/>
        <end position="298"/>
    </location>
</feature>
<dbReference type="AlphaFoldDB" id="A0A1B8SIQ1"/>
<protein>
    <submittedName>
        <fullName evidence="3">Transposase</fullName>
    </submittedName>
</protein>
<accession>A0A1B8SIQ1</accession>
<evidence type="ECO:0000259" key="1">
    <source>
        <dbReference type="Pfam" id="PF01548"/>
    </source>
</evidence>
<evidence type="ECO:0000313" key="4">
    <source>
        <dbReference type="Proteomes" id="UP000092668"/>
    </source>
</evidence>
<dbReference type="Pfam" id="PF01548">
    <property type="entry name" value="DEDD_Tnp_IS110"/>
    <property type="match status" value="1"/>
</dbReference>
<dbReference type="Pfam" id="PF02371">
    <property type="entry name" value="Transposase_20"/>
    <property type="match status" value="1"/>
</dbReference>
<dbReference type="InterPro" id="IPR003346">
    <property type="entry name" value="Transposase_20"/>
</dbReference>
<reference evidence="3 4" key="1">
    <citation type="submission" date="2015-06" db="EMBL/GenBank/DDBJ databases">
        <title>Genome sequence of Mycobacterium kumamotonense strain Roo.</title>
        <authorList>
            <person name="Greninger A.L."/>
            <person name="Cunningham G."/>
            <person name="Miller S."/>
        </authorList>
    </citation>
    <scope>NUCLEOTIDE SEQUENCE [LARGE SCALE GENOMIC DNA]</scope>
    <source>
        <strain evidence="3 4">Roo</strain>
    </source>
</reference>
<evidence type="ECO:0000259" key="2">
    <source>
        <dbReference type="Pfam" id="PF02371"/>
    </source>
</evidence>
<evidence type="ECO:0000313" key="3">
    <source>
        <dbReference type="EMBL" id="OBY32574.1"/>
    </source>
</evidence>
<organism evidence="3 4">
    <name type="scientific">Mycolicibacter kumamotonensis</name>
    <dbReference type="NCBI Taxonomy" id="354243"/>
    <lineage>
        <taxon>Bacteria</taxon>
        <taxon>Bacillati</taxon>
        <taxon>Actinomycetota</taxon>
        <taxon>Actinomycetes</taxon>
        <taxon>Mycobacteriales</taxon>
        <taxon>Mycobacteriaceae</taxon>
        <taxon>Mycolicibacter</taxon>
    </lineage>
</organism>
<keyword evidence="4" id="KW-1185">Reference proteome</keyword>
<dbReference type="GO" id="GO:0006313">
    <property type="term" value="P:DNA transposition"/>
    <property type="evidence" value="ECO:0007669"/>
    <property type="project" value="InterPro"/>
</dbReference>
<gene>
    <name evidence="3" type="ORF">ACT18_06535</name>
</gene>
<sequence>MFTERTSVGLDVHARSVAAAAIDSVTGELVQATLTPDYGDVRGWLDRLAGPVAVAYEAGPTGFGLYRHLQAAGVRCEVAAPSKLQRPAGDRVKTDAKDAIHLARLLRLDEITSVAIPTIAQEAARDLVRAREDCRGDLMRARHRLSKLLLRHGIVYYDGKAWTGKHDIWLRHDALRRLPSDAATRLTFDADYDAVLTVKARRDRLDTAIEEAAADCEFTAIVRRLGCLRGIGTLTAFALAVEIGDWTRFTGNTIGSFVGLVPSEHSSGGSRSQGSITRTGNGHARRLLVEAAWHHRPRYTVGKVLRARWDLAPAAARARGNDGNRRLHQRWVQFIDRRKRSTVADVAIARELAGWCWSLAVLDTST</sequence>
<dbReference type="OrthoDB" id="3191145at2"/>
<dbReference type="NCBIfam" id="NF033542">
    <property type="entry name" value="transpos_IS110"/>
    <property type="match status" value="1"/>
</dbReference>
<dbReference type="GO" id="GO:0004803">
    <property type="term" value="F:transposase activity"/>
    <property type="evidence" value="ECO:0007669"/>
    <property type="project" value="InterPro"/>
</dbReference>